<dbReference type="Pfam" id="PF01380">
    <property type="entry name" value="SIS"/>
    <property type="match status" value="1"/>
</dbReference>
<sequence>MNFMKEEFIKKMSFSDEVKKRFIRLSRGQRKVAQLVIENPHVVATHIASEVGKIIGVSESTVIRFCYAMDLSGYSELQERIRKDLSETEKVATKEPIYAGKKHEYLFSEVMNGDVASILNTIQYVDADSFQKATLYLHKANDIYVLGFRQCAPTASYLTSILENLGKKVTQIKFNVEDILKQMNKMDKDSLLFVIAYDSVLEDVLTIAKIAKNKNVKLIAITNSTISPLRDYAEINFVVGAQKQFAFEGNTAANSITHALIEGMMILNRNDYRKCLKCDTLLHYDFNLLEKQSAATK</sequence>
<dbReference type="CDD" id="cd05013">
    <property type="entry name" value="SIS_RpiR"/>
    <property type="match status" value="1"/>
</dbReference>
<evidence type="ECO:0000313" key="6">
    <source>
        <dbReference type="Proteomes" id="UP000291151"/>
    </source>
</evidence>
<dbReference type="InterPro" id="IPR000281">
    <property type="entry name" value="HTH_RpiR"/>
</dbReference>
<dbReference type="Pfam" id="PF01418">
    <property type="entry name" value="HTH_6"/>
    <property type="match status" value="1"/>
</dbReference>
<dbReference type="Gene3D" id="3.40.50.10490">
    <property type="entry name" value="Glucose-6-phosphate isomerase like protein, domain 1"/>
    <property type="match status" value="1"/>
</dbReference>
<proteinExistence type="predicted"/>
<dbReference type="Gene3D" id="1.10.10.10">
    <property type="entry name" value="Winged helix-like DNA-binding domain superfamily/Winged helix DNA-binding domain"/>
    <property type="match status" value="1"/>
</dbReference>
<evidence type="ECO:0000259" key="4">
    <source>
        <dbReference type="PROSITE" id="PS51071"/>
    </source>
</evidence>
<dbReference type="InterPro" id="IPR036388">
    <property type="entry name" value="WH-like_DNA-bd_sf"/>
</dbReference>
<evidence type="ECO:0000256" key="3">
    <source>
        <dbReference type="ARBA" id="ARBA00023163"/>
    </source>
</evidence>
<dbReference type="KEGG" id="uth:DKZ56_01070"/>
<evidence type="ECO:0000256" key="2">
    <source>
        <dbReference type="ARBA" id="ARBA00023125"/>
    </source>
</evidence>
<name>A0A4P6URP5_9BACL</name>
<keyword evidence="2" id="KW-0238">DNA-binding</keyword>
<dbReference type="InterPro" id="IPR009057">
    <property type="entry name" value="Homeodomain-like_sf"/>
</dbReference>
<dbReference type="PROSITE" id="PS51071">
    <property type="entry name" value="HTH_RPIR"/>
    <property type="match status" value="1"/>
</dbReference>
<keyword evidence="6" id="KW-1185">Reference proteome</keyword>
<feature type="domain" description="HTH rpiR-type" evidence="4">
    <location>
        <begin position="12"/>
        <end position="88"/>
    </location>
</feature>
<keyword evidence="1" id="KW-0805">Transcription regulation</keyword>
<dbReference type="InterPro" id="IPR035472">
    <property type="entry name" value="RpiR-like_SIS"/>
</dbReference>
<evidence type="ECO:0000313" key="5">
    <source>
        <dbReference type="EMBL" id="QBK24616.1"/>
    </source>
</evidence>
<dbReference type="GO" id="GO:0003677">
    <property type="term" value="F:DNA binding"/>
    <property type="evidence" value="ECO:0007669"/>
    <property type="project" value="UniProtKB-KW"/>
</dbReference>
<dbReference type="PANTHER" id="PTHR30514">
    <property type="entry name" value="GLUCOKINASE"/>
    <property type="match status" value="1"/>
</dbReference>
<dbReference type="SUPFAM" id="SSF46689">
    <property type="entry name" value="Homeodomain-like"/>
    <property type="match status" value="1"/>
</dbReference>
<evidence type="ECO:0000256" key="1">
    <source>
        <dbReference type="ARBA" id="ARBA00023015"/>
    </source>
</evidence>
<keyword evidence="3" id="KW-0804">Transcription</keyword>
<accession>A0A4P6URP5</accession>
<organism evidence="5 6">
    <name type="scientific">Ureibacillus thermophilus</name>
    <dbReference type="NCBI Taxonomy" id="367743"/>
    <lineage>
        <taxon>Bacteria</taxon>
        <taxon>Bacillati</taxon>
        <taxon>Bacillota</taxon>
        <taxon>Bacilli</taxon>
        <taxon>Bacillales</taxon>
        <taxon>Caryophanaceae</taxon>
        <taxon>Ureibacillus</taxon>
    </lineage>
</organism>
<dbReference type="InterPro" id="IPR047640">
    <property type="entry name" value="RpiR-like"/>
</dbReference>
<dbReference type="InterPro" id="IPR001347">
    <property type="entry name" value="SIS_dom"/>
</dbReference>
<dbReference type="PANTHER" id="PTHR30514:SF18">
    <property type="entry name" value="RPIR-FAMILY TRANSCRIPTIONAL REGULATOR"/>
    <property type="match status" value="1"/>
</dbReference>
<dbReference type="SUPFAM" id="SSF53697">
    <property type="entry name" value="SIS domain"/>
    <property type="match status" value="1"/>
</dbReference>
<dbReference type="EMBL" id="CP036528">
    <property type="protein sequence ID" value="QBK24616.1"/>
    <property type="molecule type" value="Genomic_DNA"/>
</dbReference>
<dbReference type="AlphaFoldDB" id="A0A4P6URP5"/>
<gene>
    <name evidence="5" type="ORF">DKZ56_01070</name>
</gene>
<dbReference type="Proteomes" id="UP000291151">
    <property type="component" value="Chromosome"/>
</dbReference>
<protein>
    <submittedName>
        <fullName evidence="5">MurR/RpiR family transcriptional regulator</fullName>
    </submittedName>
</protein>
<dbReference type="GO" id="GO:0097367">
    <property type="term" value="F:carbohydrate derivative binding"/>
    <property type="evidence" value="ECO:0007669"/>
    <property type="project" value="InterPro"/>
</dbReference>
<dbReference type="GO" id="GO:0003700">
    <property type="term" value="F:DNA-binding transcription factor activity"/>
    <property type="evidence" value="ECO:0007669"/>
    <property type="project" value="InterPro"/>
</dbReference>
<reference evidence="5 6" key="1">
    <citation type="submission" date="2019-02" db="EMBL/GenBank/DDBJ databases">
        <title>Ureibacillus thermophilus.</title>
        <authorList>
            <person name="Sunny J.S."/>
            <person name="Natarajan A."/>
            <person name="Saleena L.M."/>
        </authorList>
    </citation>
    <scope>NUCLEOTIDE SEQUENCE [LARGE SCALE GENOMIC DNA]</scope>
    <source>
        <strain evidence="5 6">LM102</strain>
    </source>
</reference>
<dbReference type="GO" id="GO:1901135">
    <property type="term" value="P:carbohydrate derivative metabolic process"/>
    <property type="evidence" value="ECO:0007669"/>
    <property type="project" value="InterPro"/>
</dbReference>
<dbReference type="InterPro" id="IPR046348">
    <property type="entry name" value="SIS_dom_sf"/>
</dbReference>